<reference evidence="1 2" key="1">
    <citation type="journal article" date="2016" name="Nat. Commun.">
        <title>Thousands of microbial genomes shed light on interconnected biogeochemical processes in an aquifer system.</title>
        <authorList>
            <person name="Anantharaman K."/>
            <person name="Brown C.T."/>
            <person name="Hug L.A."/>
            <person name="Sharon I."/>
            <person name="Castelle C.J."/>
            <person name="Probst A.J."/>
            <person name="Thomas B.C."/>
            <person name="Singh A."/>
            <person name="Wilkins M.J."/>
            <person name="Karaoz U."/>
            <person name="Brodie E.L."/>
            <person name="Williams K.H."/>
            <person name="Hubbard S.S."/>
            <person name="Banfield J.F."/>
        </authorList>
    </citation>
    <scope>NUCLEOTIDE SEQUENCE [LARGE SCALE GENOMIC DNA]</scope>
</reference>
<protein>
    <submittedName>
        <fullName evidence="1">Uncharacterized protein</fullName>
    </submittedName>
</protein>
<proteinExistence type="predicted"/>
<comment type="caution">
    <text evidence="1">The sequence shown here is derived from an EMBL/GenBank/DDBJ whole genome shotgun (WGS) entry which is preliminary data.</text>
</comment>
<name>A0A1F5DNN6_9BACT</name>
<organism evidence="1 2">
    <name type="scientific">Candidatus Berkelbacteria bacterium RBG_13_40_8</name>
    <dbReference type="NCBI Taxonomy" id="1797467"/>
    <lineage>
        <taxon>Bacteria</taxon>
        <taxon>Candidatus Berkelbacteria</taxon>
    </lineage>
</organism>
<dbReference type="AlphaFoldDB" id="A0A1F5DNN6"/>
<evidence type="ECO:0000313" key="2">
    <source>
        <dbReference type="Proteomes" id="UP000178764"/>
    </source>
</evidence>
<gene>
    <name evidence="1" type="ORF">A2V71_01425</name>
</gene>
<evidence type="ECO:0000313" key="1">
    <source>
        <dbReference type="EMBL" id="OGD56768.1"/>
    </source>
</evidence>
<sequence>MNYRPTENYAWLSPPEYADHASLPHNQRLKKYGAVQRVVNRKEMIDAIRAAITDPNRYVEGRLVAIQQELGLLDGNVADRMVEACRETYQSLINAQ</sequence>
<accession>A0A1F5DNN6</accession>
<dbReference type="EMBL" id="MEZT01000013">
    <property type="protein sequence ID" value="OGD56768.1"/>
    <property type="molecule type" value="Genomic_DNA"/>
</dbReference>
<dbReference type="Proteomes" id="UP000178764">
    <property type="component" value="Unassembled WGS sequence"/>
</dbReference>